<dbReference type="PRINTS" id="PR00032">
    <property type="entry name" value="HTHARAC"/>
</dbReference>
<accession>A0ABT8ULM2</accession>
<dbReference type="InterPro" id="IPR009057">
    <property type="entry name" value="Homeodomain-like_sf"/>
</dbReference>
<dbReference type="PANTHER" id="PTHR46796">
    <property type="entry name" value="HTH-TYPE TRANSCRIPTIONAL ACTIVATOR RHAS-RELATED"/>
    <property type="match status" value="1"/>
</dbReference>
<comment type="caution">
    <text evidence="6">The sequence shown here is derived from an EMBL/GenBank/DDBJ whole genome shotgun (WGS) entry which is preliminary data.</text>
</comment>
<feature type="domain" description="HTH araC/xylS-type" evidence="5">
    <location>
        <begin position="210"/>
        <end position="308"/>
    </location>
</feature>
<evidence type="ECO:0000256" key="2">
    <source>
        <dbReference type="ARBA" id="ARBA00023125"/>
    </source>
</evidence>
<dbReference type="InterPro" id="IPR050204">
    <property type="entry name" value="AraC_XylS_family_regulators"/>
</dbReference>
<proteinExistence type="predicted"/>
<dbReference type="Proteomes" id="UP001168823">
    <property type="component" value="Unassembled WGS sequence"/>
</dbReference>
<dbReference type="InterPro" id="IPR018060">
    <property type="entry name" value="HTH_AraC"/>
</dbReference>
<reference evidence="6" key="1">
    <citation type="submission" date="2023-07" db="EMBL/GenBank/DDBJ databases">
        <title>Mycolicibacterium sp. nov., a novel bacterial species.</title>
        <authorList>
            <person name="Cao Y."/>
        </authorList>
    </citation>
    <scope>NUCLEOTIDE SEQUENCE</scope>
    <source>
        <strain evidence="6">KC 300</strain>
    </source>
</reference>
<sequence length="316" mass="33923">MGTPDTAGTAAGPVEELLGLLRPEAVLSKVIDGAGSWGVRKPRYGDPAFCVMLQGSCVLEADGLDAIDLRDGDFLLLPETPGFTLSASRGVEPVPTPIDHGRRTRHGGASEPVTMRMLGGYFRVDPANAPLLVPLLPPAVLVRRDEPGSARLSRIVELIAEEADGESPCRDAILQRLVEVLLMEAIRVAPAPVDQEQRGLIAGLSDAVLAPALTQLHADLARGWTVQHLARAASVSRAVFAQRFAEVVGMPPMQYLLQWRLATARELLRSGRLSTAQIAQRVGYQSPTAFSTAFSRHTGCTPTEYARRVQRDGMPG</sequence>
<evidence type="ECO:0000256" key="3">
    <source>
        <dbReference type="ARBA" id="ARBA00023163"/>
    </source>
</evidence>
<dbReference type="Pfam" id="PF12833">
    <property type="entry name" value="HTH_18"/>
    <property type="match status" value="1"/>
</dbReference>
<keyword evidence="3" id="KW-0804">Transcription</keyword>
<evidence type="ECO:0000313" key="6">
    <source>
        <dbReference type="EMBL" id="MDO3638704.1"/>
    </source>
</evidence>
<dbReference type="PROSITE" id="PS01124">
    <property type="entry name" value="HTH_ARAC_FAMILY_2"/>
    <property type="match status" value="1"/>
</dbReference>
<evidence type="ECO:0000256" key="4">
    <source>
        <dbReference type="SAM" id="MobiDB-lite"/>
    </source>
</evidence>
<dbReference type="SMART" id="SM00342">
    <property type="entry name" value="HTH_ARAC"/>
    <property type="match status" value="1"/>
</dbReference>
<evidence type="ECO:0000259" key="5">
    <source>
        <dbReference type="PROSITE" id="PS01124"/>
    </source>
</evidence>
<dbReference type="InterPro" id="IPR032783">
    <property type="entry name" value="AraC_lig"/>
</dbReference>
<dbReference type="InterPro" id="IPR020449">
    <property type="entry name" value="Tscrpt_reg_AraC-type_HTH"/>
</dbReference>
<evidence type="ECO:0000256" key="1">
    <source>
        <dbReference type="ARBA" id="ARBA00023015"/>
    </source>
</evidence>
<name>A0ABT8ULM2_9MYCO</name>
<feature type="region of interest" description="Disordered" evidence="4">
    <location>
        <begin position="87"/>
        <end position="110"/>
    </location>
</feature>
<gene>
    <name evidence="6" type="ORF">Q2100_23395</name>
</gene>
<dbReference type="Gene3D" id="1.10.10.60">
    <property type="entry name" value="Homeodomain-like"/>
    <property type="match status" value="2"/>
</dbReference>
<dbReference type="SUPFAM" id="SSF46689">
    <property type="entry name" value="Homeodomain-like"/>
    <property type="match status" value="2"/>
</dbReference>
<keyword evidence="1" id="KW-0805">Transcription regulation</keyword>
<dbReference type="RefSeq" id="WP_302915977.1">
    <property type="nucleotide sequence ID" value="NZ_JAUMSQ010000234.1"/>
</dbReference>
<keyword evidence="2" id="KW-0238">DNA-binding</keyword>
<keyword evidence="7" id="KW-1185">Reference proteome</keyword>
<protein>
    <submittedName>
        <fullName evidence="6">AraC family transcriptional regulator</fullName>
    </submittedName>
</protein>
<evidence type="ECO:0000313" key="7">
    <source>
        <dbReference type="Proteomes" id="UP001168823"/>
    </source>
</evidence>
<dbReference type="Pfam" id="PF12852">
    <property type="entry name" value="Cupin_6"/>
    <property type="match status" value="1"/>
</dbReference>
<dbReference type="PANTHER" id="PTHR46796:SF7">
    <property type="entry name" value="ARAC FAMILY TRANSCRIPTIONAL REGULATOR"/>
    <property type="match status" value="1"/>
</dbReference>
<organism evidence="6 7">
    <name type="scientific">Mycolicibacterium arseniciresistens</name>
    <dbReference type="NCBI Taxonomy" id="3062257"/>
    <lineage>
        <taxon>Bacteria</taxon>
        <taxon>Bacillati</taxon>
        <taxon>Actinomycetota</taxon>
        <taxon>Actinomycetes</taxon>
        <taxon>Mycobacteriales</taxon>
        <taxon>Mycobacteriaceae</taxon>
        <taxon>Mycolicibacterium</taxon>
    </lineage>
</organism>
<dbReference type="EMBL" id="JAUMSQ010000234">
    <property type="protein sequence ID" value="MDO3638704.1"/>
    <property type="molecule type" value="Genomic_DNA"/>
</dbReference>